<dbReference type="Gene3D" id="3.20.20.80">
    <property type="entry name" value="Glycosidases"/>
    <property type="match status" value="1"/>
</dbReference>
<dbReference type="CDD" id="cd06548">
    <property type="entry name" value="GH18_chitinase"/>
    <property type="match status" value="1"/>
</dbReference>
<evidence type="ECO:0000256" key="5">
    <source>
        <dbReference type="ARBA" id="ARBA00023277"/>
    </source>
</evidence>
<dbReference type="SUPFAM" id="SSF54060">
    <property type="entry name" value="His-Me finger endonucleases"/>
    <property type="match status" value="1"/>
</dbReference>
<dbReference type="GO" id="GO:0005975">
    <property type="term" value="P:carbohydrate metabolic process"/>
    <property type="evidence" value="ECO:0007669"/>
    <property type="project" value="InterPro"/>
</dbReference>
<dbReference type="InterPro" id="IPR036640">
    <property type="entry name" value="ABC1_TM_sf"/>
</dbReference>
<keyword evidence="11" id="KW-1185">Reference proteome</keyword>
<dbReference type="Gene3D" id="3.40.50.300">
    <property type="entry name" value="P-loop containing nucleotide triphosphate hydrolases"/>
    <property type="match status" value="1"/>
</dbReference>
<dbReference type="Proteomes" id="UP000663828">
    <property type="component" value="Unassembled WGS sequence"/>
</dbReference>
<dbReference type="GO" id="GO:0004568">
    <property type="term" value="F:chitinase activity"/>
    <property type="evidence" value="ECO:0007669"/>
    <property type="project" value="UniProtKB-ARBA"/>
</dbReference>
<dbReference type="PANTHER" id="PTHR11177">
    <property type="entry name" value="CHITINASE"/>
    <property type="match status" value="1"/>
</dbReference>
<feature type="domain" description="GH18" evidence="9">
    <location>
        <begin position="5"/>
        <end position="384"/>
    </location>
</feature>
<dbReference type="PANTHER" id="PTHR11177:SF317">
    <property type="entry name" value="CHITINASE 12-RELATED"/>
    <property type="match status" value="1"/>
</dbReference>
<dbReference type="InterPro" id="IPR001223">
    <property type="entry name" value="Glyco_hydro18_cat"/>
</dbReference>
<evidence type="ECO:0000256" key="7">
    <source>
        <dbReference type="RuleBase" id="RU000489"/>
    </source>
</evidence>
<evidence type="ECO:0000256" key="2">
    <source>
        <dbReference type="ARBA" id="ARBA00022801"/>
    </source>
</evidence>
<dbReference type="GO" id="GO:0030246">
    <property type="term" value="F:carbohydrate binding"/>
    <property type="evidence" value="ECO:0007669"/>
    <property type="project" value="InterPro"/>
</dbReference>
<dbReference type="GO" id="GO:0005524">
    <property type="term" value="F:ATP binding"/>
    <property type="evidence" value="ECO:0007669"/>
    <property type="project" value="InterPro"/>
</dbReference>
<evidence type="ECO:0000256" key="6">
    <source>
        <dbReference type="ARBA" id="ARBA00023295"/>
    </source>
</evidence>
<proteinExistence type="predicted"/>
<sequence length="799" mass="90128">MVASPIIVAYFVAWSIYRRSYFVNDIPADKITHINYAFANISSDGRIAIGDPWADIKKPFEGDIGNQSLQGNFNQLIKLKEKYPHLRTLISVGGGTRSGKFSDIAASHRSRSIFAASCVKFIQKYGFDGIDLDWEYPVSGGLATNSRRPQDKQNYVFLLRELRHQLDAVSDKNYLLTAATGATAKTIANMDLPGMIPYLDWINVMTYDFHGGWEATTGHNAPLYKNDGEAVSDIAPSFIKSKYNCDAAIQAYLAAGVPSEKVLLGLPLYGRGWQGVTNIDRDGFSQPASSQLPTGTWENGVFDYDHLKKSYIPFYNRYWDNESKVPFLYNPLAAIWISYDDVESINFKNNYINQNRLGGAFFWQLSSDRQAELISATFNALNKDNLSSITTTKRTSLTSPSFAKICPWKPKVQYKIGHRVMYNGKVYRCIKTHTSVAKKTPPLNCSLWRLEIVRALMTTIKQVKTTTTTEKITTTIQLSDQNTSSQWTPFKLYLVGDQDALDRTAQGRTTIVIAHCLSTIRHADHIIILKNGEIVEEGNHESLIPAKSIYFELVQQRLIHQADEEEELTFEQQEMRKQFLSDQSHLDVTRDRSSSVISTTPSVVTKLYGKESTIVNYDDAQEKQSNPISDILEMAKPERIWISVGCLLMLMITGAICVLPSIFQVNVMTFLICFTYFVLFDIVITFQAVQNKGSPTNDAARKYAREMGKSTDDAGHIIGNQLGGTGRSLYNIFPQSPNINRGAWSREEKEIRNLVLTNKQPIEVIVQLYYPTPTATRPNRFTYRTAYNNTCRSANVFNP</sequence>
<accession>A0A814FAP9</accession>
<dbReference type="Pfam" id="PF02839">
    <property type="entry name" value="CBM_5_12"/>
    <property type="match status" value="1"/>
</dbReference>
<organism evidence="10 11">
    <name type="scientific">Adineta ricciae</name>
    <name type="common">Rotifer</name>
    <dbReference type="NCBI Taxonomy" id="249248"/>
    <lineage>
        <taxon>Eukaryota</taxon>
        <taxon>Metazoa</taxon>
        <taxon>Spiralia</taxon>
        <taxon>Gnathifera</taxon>
        <taxon>Rotifera</taxon>
        <taxon>Eurotatoria</taxon>
        <taxon>Bdelloidea</taxon>
        <taxon>Adinetida</taxon>
        <taxon>Adinetidae</taxon>
        <taxon>Adineta</taxon>
    </lineage>
</organism>
<name>A0A814FAP9_ADIRI</name>
<dbReference type="InterPro" id="IPR003610">
    <property type="entry name" value="CBM5/12"/>
</dbReference>
<dbReference type="GO" id="GO:0006032">
    <property type="term" value="P:chitin catabolic process"/>
    <property type="evidence" value="ECO:0007669"/>
    <property type="project" value="UniProtKB-ARBA"/>
</dbReference>
<dbReference type="InterPro" id="IPR011583">
    <property type="entry name" value="Chitinase_II/V-like_cat"/>
</dbReference>
<dbReference type="SUPFAM" id="SSF54556">
    <property type="entry name" value="Chitinase insertion domain"/>
    <property type="match status" value="1"/>
</dbReference>
<evidence type="ECO:0000259" key="9">
    <source>
        <dbReference type="PROSITE" id="PS51910"/>
    </source>
</evidence>
<dbReference type="SUPFAM" id="SSF51445">
    <property type="entry name" value="(Trans)glycosidases"/>
    <property type="match status" value="1"/>
</dbReference>
<dbReference type="SMART" id="SM00636">
    <property type="entry name" value="Glyco_18"/>
    <property type="match status" value="1"/>
</dbReference>
<gene>
    <name evidence="10" type="ORF">XAT740_LOCUS12146</name>
</gene>
<dbReference type="GO" id="GO:0005576">
    <property type="term" value="C:extracellular region"/>
    <property type="evidence" value="ECO:0007669"/>
    <property type="project" value="InterPro"/>
</dbReference>
<dbReference type="InterPro" id="IPR029070">
    <property type="entry name" value="Chitinase_insertion_sf"/>
</dbReference>
<dbReference type="Gene3D" id="1.20.1560.10">
    <property type="entry name" value="ABC transporter type 1, transmembrane domain"/>
    <property type="match status" value="1"/>
</dbReference>
<evidence type="ECO:0000313" key="11">
    <source>
        <dbReference type="Proteomes" id="UP000663828"/>
    </source>
</evidence>
<keyword evidence="5" id="KW-0119">Carbohydrate metabolism</keyword>
<dbReference type="Gene3D" id="3.10.50.10">
    <property type="match status" value="1"/>
</dbReference>
<evidence type="ECO:0000256" key="8">
    <source>
        <dbReference type="SAM" id="Phobius"/>
    </source>
</evidence>
<dbReference type="PROSITE" id="PS51910">
    <property type="entry name" value="GH18_2"/>
    <property type="match status" value="1"/>
</dbReference>
<dbReference type="InterPro" id="IPR044925">
    <property type="entry name" value="His-Me_finger_sf"/>
</dbReference>
<keyword evidence="1 8" id="KW-0812">Transmembrane</keyword>
<dbReference type="InterPro" id="IPR017853">
    <property type="entry name" value="GH"/>
</dbReference>
<keyword evidence="3 8" id="KW-1133">Transmembrane helix</keyword>
<dbReference type="GO" id="GO:0016020">
    <property type="term" value="C:membrane"/>
    <property type="evidence" value="ECO:0007669"/>
    <property type="project" value="InterPro"/>
</dbReference>
<comment type="caution">
    <text evidence="10">The sequence shown here is derived from an EMBL/GenBank/DDBJ whole genome shotgun (WGS) entry which is preliminary data.</text>
</comment>
<evidence type="ECO:0000313" key="10">
    <source>
        <dbReference type="EMBL" id="CAF0980309.1"/>
    </source>
</evidence>
<evidence type="ECO:0000256" key="1">
    <source>
        <dbReference type="ARBA" id="ARBA00022692"/>
    </source>
</evidence>
<dbReference type="Pfam" id="PF13930">
    <property type="entry name" value="Endonuclea_NS_2"/>
    <property type="match status" value="1"/>
</dbReference>
<dbReference type="AlphaFoldDB" id="A0A814FAP9"/>
<dbReference type="InterPro" id="IPR036573">
    <property type="entry name" value="CBM_sf_5/12"/>
</dbReference>
<feature type="transmembrane region" description="Helical" evidence="8">
    <location>
        <begin position="670"/>
        <end position="689"/>
    </location>
</feature>
<dbReference type="InterPro" id="IPR027417">
    <property type="entry name" value="P-loop_NTPase"/>
</dbReference>
<keyword evidence="2 7" id="KW-0378">Hydrolase</keyword>
<evidence type="ECO:0000256" key="3">
    <source>
        <dbReference type="ARBA" id="ARBA00022989"/>
    </source>
</evidence>
<dbReference type="EMBL" id="CAJNOR010000681">
    <property type="protein sequence ID" value="CAF0980309.1"/>
    <property type="molecule type" value="Genomic_DNA"/>
</dbReference>
<dbReference type="GO" id="GO:0008061">
    <property type="term" value="F:chitin binding"/>
    <property type="evidence" value="ECO:0007669"/>
    <property type="project" value="InterPro"/>
</dbReference>
<dbReference type="CDD" id="cd12214">
    <property type="entry name" value="ChiA1_BD"/>
    <property type="match status" value="1"/>
</dbReference>
<dbReference type="PROSITE" id="PS01095">
    <property type="entry name" value="GH18_1"/>
    <property type="match status" value="1"/>
</dbReference>
<dbReference type="InterPro" id="IPR044927">
    <property type="entry name" value="Endonuclea_NS_2"/>
</dbReference>
<dbReference type="InterPro" id="IPR001579">
    <property type="entry name" value="Glyco_hydro_18_chit_AS"/>
</dbReference>
<keyword evidence="4 8" id="KW-0472">Membrane</keyword>
<dbReference type="Pfam" id="PF00704">
    <property type="entry name" value="Glyco_hydro_18"/>
    <property type="match status" value="1"/>
</dbReference>
<dbReference type="SUPFAM" id="SSF52540">
    <property type="entry name" value="P-loop containing nucleoside triphosphate hydrolases"/>
    <property type="match status" value="1"/>
</dbReference>
<evidence type="ECO:0000256" key="4">
    <source>
        <dbReference type="ARBA" id="ARBA00023136"/>
    </source>
</evidence>
<keyword evidence="6 7" id="KW-0326">Glycosidase</keyword>
<protein>
    <recommendedName>
        <fullName evidence="9">GH18 domain-containing protein</fullName>
    </recommendedName>
</protein>
<reference evidence="10" key="1">
    <citation type="submission" date="2021-02" db="EMBL/GenBank/DDBJ databases">
        <authorList>
            <person name="Nowell W R."/>
        </authorList>
    </citation>
    <scope>NUCLEOTIDE SEQUENCE</scope>
</reference>
<feature type="transmembrane region" description="Helical" evidence="8">
    <location>
        <begin position="640"/>
        <end position="663"/>
    </location>
</feature>
<dbReference type="SUPFAM" id="SSF51055">
    <property type="entry name" value="Carbohydrate binding domain"/>
    <property type="match status" value="1"/>
</dbReference>
<dbReference type="InterPro" id="IPR050314">
    <property type="entry name" value="Glycosyl_Hydrlase_18"/>
</dbReference>
<dbReference type="Gene3D" id="2.10.10.20">
    <property type="entry name" value="Carbohydrate-binding module superfamily 5/12"/>
    <property type="match status" value="1"/>
</dbReference>